<organism evidence="1 2">
    <name type="scientific">Flavonifractor plautii 1_3_50AFAA</name>
    <dbReference type="NCBI Taxonomy" id="742738"/>
    <lineage>
        <taxon>Bacteria</taxon>
        <taxon>Bacillati</taxon>
        <taxon>Bacillota</taxon>
        <taxon>Clostridia</taxon>
        <taxon>Eubacteriales</taxon>
        <taxon>Oscillospiraceae</taxon>
        <taxon>Flavonifractor</taxon>
    </lineage>
</organism>
<dbReference type="Proteomes" id="UP000029585">
    <property type="component" value="Unassembled WGS sequence"/>
</dbReference>
<evidence type="ECO:0000313" key="2">
    <source>
        <dbReference type="Proteomes" id="UP000029585"/>
    </source>
</evidence>
<dbReference type="EMBL" id="ADLO01000118">
    <property type="protein sequence ID" value="KGF52848.1"/>
    <property type="molecule type" value="Genomic_DNA"/>
</dbReference>
<sequence length="37" mass="4232">QPPAFLEELGKNMQEWGVKPEIEAFRPRHDSPTPPTT</sequence>
<feature type="non-terminal residue" evidence="1">
    <location>
        <position position="1"/>
    </location>
</feature>
<name>A0A096B0M8_FLAPL</name>
<protein>
    <submittedName>
        <fullName evidence="1">Uncharacterized protein</fullName>
    </submittedName>
</protein>
<accession>A0A096B0M8</accession>
<gene>
    <name evidence="1" type="ORF">HMPREF9460_03906</name>
</gene>
<dbReference type="AlphaFoldDB" id="A0A096B0M8"/>
<reference evidence="1 2" key="1">
    <citation type="submission" date="2011-08" db="EMBL/GenBank/DDBJ databases">
        <title>The Genome Sequence of Clostridium orbiscindens 1_3_50AFAA.</title>
        <authorList>
            <consortium name="The Broad Institute Genome Sequencing Platform"/>
            <person name="Earl A."/>
            <person name="Ward D."/>
            <person name="Feldgarden M."/>
            <person name="Gevers D."/>
            <person name="Daigneault M."/>
            <person name="Strauss J."/>
            <person name="Allen-Vercoe E."/>
            <person name="Young S.K."/>
            <person name="Zeng Q."/>
            <person name="Gargeya S."/>
            <person name="Fitzgerald M."/>
            <person name="Haas B."/>
            <person name="Abouelleil A."/>
            <person name="Alvarado L."/>
            <person name="Arachchi H.M."/>
            <person name="Berlin A."/>
            <person name="Brown A."/>
            <person name="Chapman S.B."/>
            <person name="Chen Z."/>
            <person name="Dunbar C."/>
            <person name="Freedman E."/>
            <person name="Gearin G."/>
            <person name="Gellesch M."/>
            <person name="Goldberg J."/>
            <person name="Griggs A."/>
            <person name="Gujja S."/>
            <person name="Heiman D."/>
            <person name="Howarth C."/>
            <person name="Larson L."/>
            <person name="Lui A."/>
            <person name="MacDonald P.J.P."/>
            <person name="Montmayeur A."/>
            <person name="Murphy C."/>
            <person name="Neiman D."/>
            <person name="Pearson M."/>
            <person name="Priest M."/>
            <person name="Roberts A."/>
            <person name="Saif S."/>
            <person name="Shea T."/>
            <person name="Shenoy N."/>
            <person name="Sisk P."/>
            <person name="Stolte C."/>
            <person name="Sykes S."/>
            <person name="Wortman J."/>
            <person name="Nusbaum C."/>
            <person name="Birren B."/>
        </authorList>
    </citation>
    <scope>NUCLEOTIDE SEQUENCE [LARGE SCALE GENOMIC DNA]</scope>
    <source>
        <strain evidence="1 2">1_3_50AFAA</strain>
    </source>
</reference>
<proteinExistence type="predicted"/>
<dbReference type="HOGENOM" id="CLU_3336886_0_0_9"/>
<comment type="caution">
    <text evidence="1">The sequence shown here is derived from an EMBL/GenBank/DDBJ whole genome shotgun (WGS) entry which is preliminary data.</text>
</comment>
<evidence type="ECO:0000313" key="1">
    <source>
        <dbReference type="EMBL" id="KGF52848.1"/>
    </source>
</evidence>
<keyword evidence="2" id="KW-1185">Reference proteome</keyword>